<comment type="caution">
    <text evidence="1">The sequence shown here is derived from an EMBL/GenBank/DDBJ whole genome shotgun (WGS) entry which is preliminary data.</text>
</comment>
<name>A0ABY0FUB8_9PLEO</name>
<evidence type="ECO:0000313" key="1">
    <source>
        <dbReference type="EMBL" id="RYN89408.1"/>
    </source>
</evidence>
<keyword evidence="2" id="KW-1185">Reference proteome</keyword>
<sequence length="84" mass="9293">MSTVYRGGMRNLIYLGEDDGMAERGVKALQDVVTDMRTATNDLTTLGQTIFVVETGGGVSSDEGFSEYIDFQGLEVLFSLNWFR</sequence>
<gene>
    <name evidence="1" type="ORF">AA0119_g11369</name>
</gene>
<dbReference type="EMBL" id="PDXF01000085">
    <property type="protein sequence ID" value="RYN89408.1"/>
    <property type="molecule type" value="Genomic_DNA"/>
</dbReference>
<dbReference type="Proteomes" id="UP000293195">
    <property type="component" value="Unassembled WGS sequence"/>
</dbReference>
<accession>A0ABY0FUB8</accession>
<organism evidence="1 2">
    <name type="scientific">Alternaria tenuissima</name>
    <dbReference type="NCBI Taxonomy" id="119927"/>
    <lineage>
        <taxon>Eukaryota</taxon>
        <taxon>Fungi</taxon>
        <taxon>Dikarya</taxon>
        <taxon>Ascomycota</taxon>
        <taxon>Pezizomycotina</taxon>
        <taxon>Dothideomycetes</taxon>
        <taxon>Pleosporomycetidae</taxon>
        <taxon>Pleosporales</taxon>
        <taxon>Pleosporineae</taxon>
        <taxon>Pleosporaceae</taxon>
        <taxon>Alternaria</taxon>
        <taxon>Alternaria sect. Alternaria</taxon>
        <taxon>Alternaria alternata complex</taxon>
    </lineage>
</organism>
<evidence type="ECO:0000313" key="2">
    <source>
        <dbReference type="Proteomes" id="UP000293195"/>
    </source>
</evidence>
<protein>
    <submittedName>
        <fullName evidence="1">Uncharacterized protein</fullName>
    </submittedName>
</protein>
<reference evidence="2" key="1">
    <citation type="journal article" date="2019" name="bioRxiv">
        <title>Genomics, evolutionary history and diagnostics of the Alternaria alternata species group including apple and Asian pear pathotypes.</title>
        <authorList>
            <person name="Armitage A.D."/>
            <person name="Cockerton H.M."/>
            <person name="Sreenivasaprasad S."/>
            <person name="Woodhall J.W."/>
            <person name="Lane C.R."/>
            <person name="Harrison R.J."/>
            <person name="Clarkson J.P."/>
        </authorList>
    </citation>
    <scope>NUCLEOTIDE SEQUENCE [LARGE SCALE GENOMIC DNA]</scope>
    <source>
        <strain evidence="2">FERA 635</strain>
    </source>
</reference>
<proteinExistence type="predicted"/>